<dbReference type="InterPro" id="IPR036259">
    <property type="entry name" value="MFS_trans_sf"/>
</dbReference>
<proteinExistence type="predicted"/>
<dbReference type="InterPro" id="IPR050327">
    <property type="entry name" value="Proton-linked_MCT"/>
</dbReference>
<feature type="transmembrane region" description="Helical" evidence="4">
    <location>
        <begin position="279"/>
        <end position="301"/>
    </location>
</feature>
<keyword evidence="7" id="KW-1185">Reference proteome</keyword>
<evidence type="ECO:0000256" key="1">
    <source>
        <dbReference type="ARBA" id="ARBA00022692"/>
    </source>
</evidence>
<dbReference type="PANTHER" id="PTHR11360:SF284">
    <property type="entry name" value="EG:103B4.3 PROTEIN-RELATED"/>
    <property type="match status" value="1"/>
</dbReference>
<dbReference type="Gene3D" id="1.20.1250.20">
    <property type="entry name" value="MFS general substrate transporter like domains"/>
    <property type="match status" value="2"/>
</dbReference>
<feature type="domain" description="Major facilitator superfamily (MFS) profile" evidence="5">
    <location>
        <begin position="13"/>
        <end position="397"/>
    </location>
</feature>
<reference evidence="6 7" key="1">
    <citation type="submission" date="2020-08" db="EMBL/GenBank/DDBJ databases">
        <title>Functional genomics of gut bacteria from endangered species of beetles.</title>
        <authorList>
            <person name="Carlos-Shanley C."/>
        </authorList>
    </citation>
    <scope>NUCLEOTIDE SEQUENCE [LARGE SCALE GENOMIC DNA]</scope>
    <source>
        <strain evidence="6 7">S00245</strain>
    </source>
</reference>
<feature type="transmembrane region" description="Helical" evidence="4">
    <location>
        <begin position="212"/>
        <end position="236"/>
    </location>
</feature>
<dbReference type="InterPro" id="IPR020846">
    <property type="entry name" value="MFS_dom"/>
</dbReference>
<keyword evidence="1 4" id="KW-0812">Transmembrane</keyword>
<feature type="transmembrane region" description="Helical" evidence="4">
    <location>
        <begin position="307"/>
        <end position="332"/>
    </location>
</feature>
<dbReference type="EMBL" id="JACHLR010000006">
    <property type="protein sequence ID" value="MBB4858437.1"/>
    <property type="molecule type" value="Genomic_DNA"/>
</dbReference>
<evidence type="ECO:0000256" key="4">
    <source>
        <dbReference type="SAM" id="Phobius"/>
    </source>
</evidence>
<evidence type="ECO:0000256" key="2">
    <source>
        <dbReference type="ARBA" id="ARBA00022989"/>
    </source>
</evidence>
<accession>A0A7W7K8Z7</accession>
<dbReference type="PROSITE" id="PS50850">
    <property type="entry name" value="MFS"/>
    <property type="match status" value="1"/>
</dbReference>
<dbReference type="InterPro" id="IPR011701">
    <property type="entry name" value="MFS"/>
</dbReference>
<keyword evidence="2 4" id="KW-1133">Transmembrane helix</keyword>
<dbReference type="SUPFAM" id="SSF103473">
    <property type="entry name" value="MFS general substrate transporter"/>
    <property type="match status" value="1"/>
</dbReference>
<dbReference type="Proteomes" id="UP000555448">
    <property type="component" value="Unassembled WGS sequence"/>
</dbReference>
<evidence type="ECO:0000313" key="7">
    <source>
        <dbReference type="Proteomes" id="UP000555448"/>
    </source>
</evidence>
<keyword evidence="3 4" id="KW-0472">Membrane</keyword>
<dbReference type="RefSeq" id="WP_184244121.1">
    <property type="nucleotide sequence ID" value="NZ_JACHLR010000006.1"/>
</dbReference>
<feature type="transmembrane region" description="Helical" evidence="4">
    <location>
        <begin position="79"/>
        <end position="96"/>
    </location>
</feature>
<dbReference type="AlphaFoldDB" id="A0A7W7K8Z7"/>
<evidence type="ECO:0000259" key="5">
    <source>
        <dbReference type="PROSITE" id="PS50850"/>
    </source>
</evidence>
<evidence type="ECO:0000313" key="6">
    <source>
        <dbReference type="EMBL" id="MBB4858437.1"/>
    </source>
</evidence>
<feature type="transmembrane region" description="Helical" evidence="4">
    <location>
        <begin position="344"/>
        <end position="366"/>
    </location>
</feature>
<feature type="transmembrane region" description="Helical" evidence="4">
    <location>
        <begin position="169"/>
        <end position="188"/>
    </location>
</feature>
<dbReference type="GO" id="GO:0022857">
    <property type="term" value="F:transmembrane transporter activity"/>
    <property type="evidence" value="ECO:0007669"/>
    <property type="project" value="InterPro"/>
</dbReference>
<organism evidence="6 7">
    <name type="scientific">Novosphingobium chloroacetimidivorans</name>
    <dbReference type="NCBI Taxonomy" id="1428314"/>
    <lineage>
        <taxon>Bacteria</taxon>
        <taxon>Pseudomonadati</taxon>
        <taxon>Pseudomonadota</taxon>
        <taxon>Alphaproteobacteria</taxon>
        <taxon>Sphingomonadales</taxon>
        <taxon>Sphingomonadaceae</taxon>
        <taxon>Novosphingobium</taxon>
    </lineage>
</organism>
<dbReference type="PANTHER" id="PTHR11360">
    <property type="entry name" value="MONOCARBOXYLATE TRANSPORTER"/>
    <property type="match status" value="1"/>
</dbReference>
<protein>
    <submittedName>
        <fullName evidence="6">Putative MFS family arabinose efflux permease</fullName>
    </submittedName>
</protein>
<sequence length="421" mass="44033">MSYFAELARNWRPLLAATIGMGSGMSVVGVITSTIVPTLVADTGWSKADFAMIGSLALLMSFVFPFVGRLADTIGVRKTALIGQVTLPLIYLAYSMMGADMWVYAVIFSLQSLLCVTTTSTVYTRAAVQNVVQARGLALAIVASGPALAGIVIGPVLNAFVEANGWRAAYQAVAVATAIAGLVTFLLLPPDRAKAGTATSTSRRTARQDYPVIFRTPAFWIMLLAMLLCNLPQTIILVQLKFLLLANGITGEGAAVMLSAVSVGMLAGRFVTGVALDRFNVYLTSFVGLALPCVGLFLLASSFDTPAVITLAVFCLGFAFGAEGDIIAYLVARHFGVEVYSSTLGLLTAAMSFSTAGGAVLLSYTLARTGGYELYLTIVGFAVLVGASSILLLRRGHEPDAAARMIEEGIPVPGVVGTGQA</sequence>
<name>A0A7W7K8Z7_9SPHN</name>
<evidence type="ECO:0000256" key="3">
    <source>
        <dbReference type="ARBA" id="ARBA00023136"/>
    </source>
</evidence>
<feature type="transmembrane region" description="Helical" evidence="4">
    <location>
        <begin position="102"/>
        <end position="124"/>
    </location>
</feature>
<dbReference type="Pfam" id="PF07690">
    <property type="entry name" value="MFS_1"/>
    <property type="match status" value="1"/>
</dbReference>
<feature type="transmembrane region" description="Helical" evidence="4">
    <location>
        <begin position="242"/>
        <end position="267"/>
    </location>
</feature>
<gene>
    <name evidence="6" type="ORF">HNO88_001760</name>
</gene>
<feature type="transmembrane region" description="Helical" evidence="4">
    <location>
        <begin position="372"/>
        <end position="393"/>
    </location>
</feature>
<feature type="transmembrane region" description="Helical" evidence="4">
    <location>
        <begin position="12"/>
        <end position="36"/>
    </location>
</feature>
<feature type="transmembrane region" description="Helical" evidence="4">
    <location>
        <begin position="136"/>
        <end position="157"/>
    </location>
</feature>
<feature type="transmembrane region" description="Helical" evidence="4">
    <location>
        <begin position="48"/>
        <end position="67"/>
    </location>
</feature>
<comment type="caution">
    <text evidence="6">The sequence shown here is derived from an EMBL/GenBank/DDBJ whole genome shotgun (WGS) entry which is preliminary data.</text>
</comment>